<accession>A0ABR2LUU4</accession>
<sequence length="60" mass="6579">MEESDDNVAAAAEAIEMSFAHGDHLPTAHGQVSVALQREEQFLQLSPLWTSRHVEALHVA</sequence>
<evidence type="ECO:0000313" key="1">
    <source>
        <dbReference type="EMBL" id="KAK8952650.1"/>
    </source>
</evidence>
<dbReference type="EMBL" id="JBBWWR010000014">
    <property type="protein sequence ID" value="KAK8952650.1"/>
    <property type="molecule type" value="Genomic_DNA"/>
</dbReference>
<proteinExistence type="predicted"/>
<comment type="caution">
    <text evidence="1">The sequence shown here is derived from an EMBL/GenBank/DDBJ whole genome shotgun (WGS) entry which is preliminary data.</text>
</comment>
<gene>
    <name evidence="1" type="ORF">KSP40_PGU012120</name>
</gene>
<evidence type="ECO:0000313" key="2">
    <source>
        <dbReference type="Proteomes" id="UP001412067"/>
    </source>
</evidence>
<dbReference type="Proteomes" id="UP001412067">
    <property type="component" value="Unassembled WGS sequence"/>
</dbReference>
<name>A0ABR2LUU4_9ASPA</name>
<reference evidence="1 2" key="1">
    <citation type="journal article" date="2022" name="Nat. Plants">
        <title>Genomes of leafy and leafless Platanthera orchids illuminate the evolution of mycoheterotrophy.</title>
        <authorList>
            <person name="Li M.H."/>
            <person name="Liu K.W."/>
            <person name="Li Z."/>
            <person name="Lu H.C."/>
            <person name="Ye Q.L."/>
            <person name="Zhang D."/>
            <person name="Wang J.Y."/>
            <person name="Li Y.F."/>
            <person name="Zhong Z.M."/>
            <person name="Liu X."/>
            <person name="Yu X."/>
            <person name="Liu D.K."/>
            <person name="Tu X.D."/>
            <person name="Liu B."/>
            <person name="Hao Y."/>
            <person name="Liao X.Y."/>
            <person name="Jiang Y.T."/>
            <person name="Sun W.H."/>
            <person name="Chen J."/>
            <person name="Chen Y.Q."/>
            <person name="Ai Y."/>
            <person name="Zhai J.W."/>
            <person name="Wu S.S."/>
            <person name="Zhou Z."/>
            <person name="Hsiao Y.Y."/>
            <person name="Wu W.L."/>
            <person name="Chen Y.Y."/>
            <person name="Lin Y.F."/>
            <person name="Hsu J.L."/>
            <person name="Li C.Y."/>
            <person name="Wang Z.W."/>
            <person name="Zhao X."/>
            <person name="Zhong W.Y."/>
            <person name="Ma X.K."/>
            <person name="Ma L."/>
            <person name="Huang J."/>
            <person name="Chen G.Z."/>
            <person name="Huang M.Z."/>
            <person name="Huang L."/>
            <person name="Peng D.H."/>
            <person name="Luo Y.B."/>
            <person name="Zou S.Q."/>
            <person name="Chen S.P."/>
            <person name="Lan S."/>
            <person name="Tsai W.C."/>
            <person name="Van de Peer Y."/>
            <person name="Liu Z.J."/>
        </authorList>
    </citation>
    <scope>NUCLEOTIDE SEQUENCE [LARGE SCALE GENOMIC DNA]</scope>
    <source>
        <strain evidence="1">Lor288</strain>
    </source>
</reference>
<organism evidence="1 2">
    <name type="scientific">Platanthera guangdongensis</name>
    <dbReference type="NCBI Taxonomy" id="2320717"/>
    <lineage>
        <taxon>Eukaryota</taxon>
        <taxon>Viridiplantae</taxon>
        <taxon>Streptophyta</taxon>
        <taxon>Embryophyta</taxon>
        <taxon>Tracheophyta</taxon>
        <taxon>Spermatophyta</taxon>
        <taxon>Magnoliopsida</taxon>
        <taxon>Liliopsida</taxon>
        <taxon>Asparagales</taxon>
        <taxon>Orchidaceae</taxon>
        <taxon>Orchidoideae</taxon>
        <taxon>Orchideae</taxon>
        <taxon>Orchidinae</taxon>
        <taxon>Platanthera</taxon>
    </lineage>
</organism>
<keyword evidence="2" id="KW-1185">Reference proteome</keyword>
<protein>
    <submittedName>
        <fullName evidence="1">Uncharacterized protein</fullName>
    </submittedName>
</protein>